<proteinExistence type="predicted"/>
<gene>
    <name evidence="3" type="ORF">GCM10010171_11370</name>
</gene>
<keyword evidence="2" id="KW-1133">Transmembrane helix</keyword>
<evidence type="ECO:0000313" key="4">
    <source>
        <dbReference type="Proteomes" id="UP000660680"/>
    </source>
</evidence>
<reference evidence="3" key="2">
    <citation type="submission" date="2020-09" db="EMBL/GenBank/DDBJ databases">
        <authorList>
            <person name="Sun Q."/>
            <person name="Ohkuma M."/>
        </authorList>
    </citation>
    <scope>NUCLEOTIDE SEQUENCE</scope>
    <source>
        <strain evidence="3">JCM 3276</strain>
    </source>
</reference>
<accession>A0A918L8T2</accession>
<keyword evidence="2" id="KW-0472">Membrane</keyword>
<dbReference type="InterPro" id="IPR045684">
    <property type="entry name" value="DUF6191"/>
</dbReference>
<feature type="region of interest" description="Disordered" evidence="1">
    <location>
        <begin position="67"/>
        <end position="111"/>
    </location>
</feature>
<sequence length="111" mass="11974">MVMVETVLTWAVPGGTLLMVAFGVFELRRQKRRGRAGTPITATYVNEFTAMFYGTKRMELDHRDSMSMMREEDAQGGPPPLGVDLDAGTVVLPGNPGTKAGELRSTGDPTG</sequence>
<name>A0A918L8T2_9PSEU</name>
<reference evidence="3" key="1">
    <citation type="journal article" date="2014" name="Int. J. Syst. Evol. Microbiol.">
        <title>Complete genome sequence of Corynebacterium casei LMG S-19264T (=DSM 44701T), isolated from a smear-ripened cheese.</title>
        <authorList>
            <consortium name="US DOE Joint Genome Institute (JGI-PGF)"/>
            <person name="Walter F."/>
            <person name="Albersmeier A."/>
            <person name="Kalinowski J."/>
            <person name="Ruckert C."/>
        </authorList>
    </citation>
    <scope>NUCLEOTIDE SEQUENCE</scope>
    <source>
        <strain evidence="3">JCM 3276</strain>
    </source>
</reference>
<keyword evidence="4" id="KW-1185">Reference proteome</keyword>
<evidence type="ECO:0000256" key="2">
    <source>
        <dbReference type="SAM" id="Phobius"/>
    </source>
</evidence>
<dbReference type="Proteomes" id="UP000660680">
    <property type="component" value="Unassembled WGS sequence"/>
</dbReference>
<organism evidence="3 4">
    <name type="scientific">Actinokineospora fastidiosa</name>
    <dbReference type="NCBI Taxonomy" id="1816"/>
    <lineage>
        <taxon>Bacteria</taxon>
        <taxon>Bacillati</taxon>
        <taxon>Actinomycetota</taxon>
        <taxon>Actinomycetes</taxon>
        <taxon>Pseudonocardiales</taxon>
        <taxon>Pseudonocardiaceae</taxon>
        <taxon>Actinokineospora</taxon>
    </lineage>
</organism>
<feature type="transmembrane region" description="Helical" evidence="2">
    <location>
        <begin position="6"/>
        <end position="25"/>
    </location>
</feature>
<keyword evidence="2" id="KW-0812">Transmembrane</keyword>
<evidence type="ECO:0000313" key="3">
    <source>
        <dbReference type="EMBL" id="GGS20435.1"/>
    </source>
</evidence>
<evidence type="ECO:0000256" key="1">
    <source>
        <dbReference type="SAM" id="MobiDB-lite"/>
    </source>
</evidence>
<protein>
    <submittedName>
        <fullName evidence="3">Uncharacterized protein</fullName>
    </submittedName>
</protein>
<dbReference type="EMBL" id="BMRB01000001">
    <property type="protein sequence ID" value="GGS20435.1"/>
    <property type="molecule type" value="Genomic_DNA"/>
</dbReference>
<dbReference type="Pfam" id="PF19690">
    <property type="entry name" value="DUF6191"/>
    <property type="match status" value="1"/>
</dbReference>
<dbReference type="AlphaFoldDB" id="A0A918L8T2"/>
<comment type="caution">
    <text evidence="3">The sequence shown here is derived from an EMBL/GenBank/DDBJ whole genome shotgun (WGS) entry which is preliminary data.</text>
</comment>